<evidence type="ECO:0000313" key="11">
    <source>
        <dbReference type="Proteomes" id="UP000235015"/>
    </source>
</evidence>
<dbReference type="CDD" id="cd06261">
    <property type="entry name" value="TM_PBP2"/>
    <property type="match status" value="1"/>
</dbReference>
<dbReference type="Gene3D" id="1.10.3720.10">
    <property type="entry name" value="MetI-like"/>
    <property type="match status" value="1"/>
</dbReference>
<comment type="caution">
    <text evidence="10">The sequence shown here is derived from an EMBL/GenBank/DDBJ whole genome shotgun (WGS) entry which is preliminary data.</text>
</comment>
<comment type="similarity">
    <text evidence="7">Belongs to the binding-protein-dependent transport system permease family.</text>
</comment>
<evidence type="ECO:0000256" key="2">
    <source>
        <dbReference type="ARBA" id="ARBA00022448"/>
    </source>
</evidence>
<feature type="transmembrane region" description="Helical" evidence="7">
    <location>
        <begin position="138"/>
        <end position="156"/>
    </location>
</feature>
<keyword evidence="4 7" id="KW-0812">Transmembrane</keyword>
<feature type="transmembrane region" description="Helical" evidence="7">
    <location>
        <begin position="284"/>
        <end position="304"/>
    </location>
</feature>
<dbReference type="EMBL" id="PKUN01000001">
    <property type="protein sequence ID" value="PLX63343.1"/>
    <property type="molecule type" value="Genomic_DNA"/>
</dbReference>
<accession>A0A2N6D0X6</accession>
<proteinExistence type="inferred from homology"/>
<dbReference type="NCBIfam" id="NF008196">
    <property type="entry name" value="PRK10952.1"/>
    <property type="match status" value="1"/>
</dbReference>
<dbReference type="Pfam" id="PF00528">
    <property type="entry name" value="BPD_transp_1"/>
    <property type="match status" value="1"/>
</dbReference>
<feature type="domain" description="ABC transmembrane type-1" evidence="9">
    <location>
        <begin position="158"/>
        <end position="337"/>
    </location>
</feature>
<evidence type="ECO:0000313" key="10">
    <source>
        <dbReference type="EMBL" id="PLX63343.1"/>
    </source>
</evidence>
<dbReference type="PROSITE" id="PS50928">
    <property type="entry name" value="ABC_TM1"/>
    <property type="match status" value="1"/>
</dbReference>
<dbReference type="PANTHER" id="PTHR47737:SF1">
    <property type="entry name" value="GLYCINE BETAINE_PROLINE BETAINE TRANSPORT SYSTEM PERMEASE PROTEIN PROW"/>
    <property type="match status" value="1"/>
</dbReference>
<feature type="transmembrane region" description="Helical" evidence="7">
    <location>
        <begin position="205"/>
        <end position="232"/>
    </location>
</feature>
<dbReference type="GO" id="GO:0015226">
    <property type="term" value="F:carnitine transmembrane transporter activity"/>
    <property type="evidence" value="ECO:0007669"/>
    <property type="project" value="TreeGrafter"/>
</dbReference>
<dbReference type="SUPFAM" id="SSF161098">
    <property type="entry name" value="MetI-like"/>
    <property type="match status" value="1"/>
</dbReference>
<dbReference type="Proteomes" id="UP000235015">
    <property type="component" value="Unassembled WGS sequence"/>
</dbReference>
<dbReference type="InterPro" id="IPR000515">
    <property type="entry name" value="MetI-like"/>
</dbReference>
<dbReference type="STRING" id="1111735.GCA_000428045_03570"/>
<evidence type="ECO:0000256" key="7">
    <source>
        <dbReference type="RuleBase" id="RU363032"/>
    </source>
</evidence>
<organism evidence="10 11">
    <name type="scientific">Sedimenticola selenatireducens</name>
    <dbReference type="NCBI Taxonomy" id="191960"/>
    <lineage>
        <taxon>Bacteria</taxon>
        <taxon>Pseudomonadati</taxon>
        <taxon>Pseudomonadota</taxon>
        <taxon>Gammaproteobacteria</taxon>
        <taxon>Chromatiales</taxon>
        <taxon>Sedimenticolaceae</taxon>
        <taxon>Sedimenticola</taxon>
    </lineage>
</organism>
<gene>
    <name evidence="10" type="ORF">C0630_00035</name>
</gene>
<dbReference type="InterPro" id="IPR035906">
    <property type="entry name" value="MetI-like_sf"/>
</dbReference>
<keyword evidence="2 7" id="KW-0813">Transport</keyword>
<comment type="subcellular location">
    <subcellularLocation>
        <location evidence="1 7">Cell membrane</location>
        <topology evidence="1 7">Multi-pass membrane protein</topology>
    </subcellularLocation>
</comment>
<dbReference type="AlphaFoldDB" id="A0A2N6D0X6"/>
<keyword evidence="5 7" id="KW-1133">Transmembrane helix</keyword>
<sequence length="376" mass="39886">MSSENSSNPWAASGSSDNAVGTPTPDTSAAAPAANPWGTGAQAPQEPTANWLDTQQAPLPEDAFNWLDPFAQKLIPLDIWVDQGLEWLVDNFRPAFQAVRWPIDATLTGIESALLAVPSIVMIILFGLIAWQVSGRRLALATVGSLAFVGLIGAWPEAMVTLALVLTSVFFCILFGLPTGIMLARSDRAESTLRPILDAMQTTPAFVYLVPVVMLFGIGNVPGVVVTIIFALPPLIRLTNLGIRQVPADLVEASRSFGASPRQLLFKVQLPLAMPTIMAGVNQTLMLALSMVVIASMIAVGGLGQMVLRGIGRLDMGLAAVGGVGIVLLAIVLDRITQAMGEQERKQPAARWYQTGPLGFVMGLLKSGNKSQANPQ</sequence>
<evidence type="ECO:0000259" key="9">
    <source>
        <dbReference type="PROSITE" id="PS50928"/>
    </source>
</evidence>
<keyword evidence="6 7" id="KW-0472">Membrane</keyword>
<reference evidence="10 11" key="1">
    <citation type="submission" date="2017-11" db="EMBL/GenBank/DDBJ databases">
        <title>Genome-resolved metagenomics identifies genetic mobility, metabolic interactions, and unexpected diversity in perchlorate-reducing communities.</title>
        <authorList>
            <person name="Barnum T.P."/>
            <person name="Figueroa I.A."/>
            <person name="Carlstrom C.I."/>
            <person name="Lucas L.N."/>
            <person name="Engelbrektson A.L."/>
            <person name="Coates J.D."/>
        </authorList>
    </citation>
    <scope>NUCLEOTIDE SEQUENCE [LARGE SCALE GENOMIC DNA]</scope>
    <source>
        <strain evidence="10">BM301</strain>
    </source>
</reference>
<evidence type="ECO:0000256" key="6">
    <source>
        <dbReference type="ARBA" id="ARBA00023136"/>
    </source>
</evidence>
<evidence type="ECO:0000256" key="1">
    <source>
        <dbReference type="ARBA" id="ARBA00004651"/>
    </source>
</evidence>
<dbReference type="FunFam" id="1.10.3720.10:FF:000001">
    <property type="entry name" value="Glycine betaine ABC transporter, permease"/>
    <property type="match status" value="1"/>
</dbReference>
<evidence type="ECO:0000256" key="8">
    <source>
        <dbReference type="SAM" id="MobiDB-lite"/>
    </source>
</evidence>
<keyword evidence="3" id="KW-1003">Cell membrane</keyword>
<dbReference type="GO" id="GO:0031460">
    <property type="term" value="P:glycine betaine transport"/>
    <property type="evidence" value="ECO:0007669"/>
    <property type="project" value="TreeGrafter"/>
</dbReference>
<dbReference type="RefSeq" id="WP_273437097.1">
    <property type="nucleotide sequence ID" value="NZ_CBDUFW010000083.1"/>
</dbReference>
<feature type="transmembrane region" description="Helical" evidence="7">
    <location>
        <begin position="112"/>
        <end position="131"/>
    </location>
</feature>
<protein>
    <submittedName>
        <fullName evidence="10">Proline/glycine betaine ABC transporter permease ProW</fullName>
    </submittedName>
</protein>
<evidence type="ECO:0000256" key="4">
    <source>
        <dbReference type="ARBA" id="ARBA00022692"/>
    </source>
</evidence>
<feature type="transmembrane region" description="Helical" evidence="7">
    <location>
        <begin position="316"/>
        <end position="333"/>
    </location>
</feature>
<dbReference type="PANTHER" id="PTHR47737">
    <property type="entry name" value="GLYCINE BETAINE/PROLINE BETAINE TRANSPORT SYSTEM PERMEASE PROTEIN PROW"/>
    <property type="match status" value="1"/>
</dbReference>
<feature type="compositionally biased region" description="Polar residues" evidence="8">
    <location>
        <begin position="1"/>
        <end position="19"/>
    </location>
</feature>
<feature type="transmembrane region" description="Helical" evidence="7">
    <location>
        <begin position="162"/>
        <end position="184"/>
    </location>
</feature>
<evidence type="ECO:0000256" key="5">
    <source>
        <dbReference type="ARBA" id="ARBA00022989"/>
    </source>
</evidence>
<dbReference type="GO" id="GO:0043190">
    <property type="term" value="C:ATP-binding cassette (ABC) transporter complex"/>
    <property type="evidence" value="ECO:0007669"/>
    <property type="project" value="TreeGrafter"/>
</dbReference>
<feature type="region of interest" description="Disordered" evidence="8">
    <location>
        <begin position="1"/>
        <end position="46"/>
    </location>
</feature>
<feature type="compositionally biased region" description="Low complexity" evidence="8">
    <location>
        <begin position="21"/>
        <end position="41"/>
    </location>
</feature>
<evidence type="ECO:0000256" key="3">
    <source>
        <dbReference type="ARBA" id="ARBA00022475"/>
    </source>
</evidence>
<name>A0A2N6D0X6_9GAMM</name>
<dbReference type="GO" id="GO:0015871">
    <property type="term" value="P:choline transport"/>
    <property type="evidence" value="ECO:0007669"/>
    <property type="project" value="TreeGrafter"/>
</dbReference>
<dbReference type="GO" id="GO:0005275">
    <property type="term" value="F:amine transmembrane transporter activity"/>
    <property type="evidence" value="ECO:0007669"/>
    <property type="project" value="TreeGrafter"/>
</dbReference>